<evidence type="ECO:0000313" key="3">
    <source>
        <dbReference type="Proteomes" id="UP001145021"/>
    </source>
</evidence>
<dbReference type="InterPro" id="IPR051678">
    <property type="entry name" value="AGP_Transferase"/>
</dbReference>
<dbReference type="PANTHER" id="PTHR21310">
    <property type="entry name" value="AMINOGLYCOSIDE PHOSPHOTRANSFERASE-RELATED-RELATED"/>
    <property type="match status" value="1"/>
</dbReference>
<dbReference type="AlphaFoldDB" id="A0A9W8CI86"/>
<accession>A0A9W8CI86</accession>
<dbReference type="SUPFAM" id="SSF56112">
    <property type="entry name" value="Protein kinase-like (PK-like)"/>
    <property type="match status" value="1"/>
</dbReference>
<evidence type="ECO:0000256" key="1">
    <source>
        <dbReference type="SAM" id="MobiDB-lite"/>
    </source>
</evidence>
<keyword evidence="3" id="KW-1185">Reference proteome</keyword>
<evidence type="ECO:0008006" key="4">
    <source>
        <dbReference type="Google" id="ProtNLM"/>
    </source>
</evidence>
<protein>
    <recommendedName>
        <fullName evidence="4">Aminoglycoside phosphotransferase domain-containing protein</fullName>
    </recommendedName>
</protein>
<reference evidence="2" key="1">
    <citation type="submission" date="2022-07" db="EMBL/GenBank/DDBJ databases">
        <title>Phylogenomic reconstructions and comparative analyses of Kickxellomycotina fungi.</title>
        <authorList>
            <person name="Reynolds N.K."/>
            <person name="Stajich J.E."/>
            <person name="Barry K."/>
            <person name="Grigoriev I.V."/>
            <person name="Crous P."/>
            <person name="Smith M.E."/>
        </authorList>
    </citation>
    <scope>NUCLEOTIDE SEQUENCE</scope>
    <source>
        <strain evidence="2">NBRC 105413</strain>
    </source>
</reference>
<dbReference type="PANTHER" id="PTHR21310:SF13">
    <property type="entry name" value="AMINOGLYCOSIDE PHOSPHOTRANSFERASE DOMAIN-CONTAINING PROTEIN"/>
    <property type="match status" value="1"/>
</dbReference>
<name>A0A9W8CI86_9FUNG</name>
<feature type="compositionally biased region" description="Basic and acidic residues" evidence="1">
    <location>
        <begin position="32"/>
        <end position="48"/>
    </location>
</feature>
<evidence type="ECO:0000313" key="2">
    <source>
        <dbReference type="EMBL" id="KAJ1644976.1"/>
    </source>
</evidence>
<dbReference type="InterPro" id="IPR011009">
    <property type="entry name" value="Kinase-like_dom_sf"/>
</dbReference>
<dbReference type="EMBL" id="JANBOH010000131">
    <property type="protein sequence ID" value="KAJ1644976.1"/>
    <property type="molecule type" value="Genomic_DNA"/>
</dbReference>
<sequence length="544" mass="61133">MTGTFLAADYYDAFNSVDKNIRILMDAPSDSDSQKTRDSHMTLPKDHQQIQPPCLDGIDVDDEEEATVAFLCSGLPHYEGPAAINYSSLRIALDEYVQGMRRGGASAAYYDSDEDDEEYVAETAWENDGRRQLLSPLTLAETPRDHGLSAYEGWIDFEQLAAVAAQSLGIDSMQCRVGQRHETEYMLFYEIIETAAGDDSWIAQIPKPTVAAGVFESEIITMAYVAENSSISVPMVFASDFTSLNSVGVPYAITSRIQGDSLGKHWHQLNSRAKRKVLDQIADIVVQLSQMRLPMVGSLIGRNGELVVGPLLEPRQSEFGYAQPDSHAISRHSGPFSSAAEYFRAMIQASLDALDVIEGGDRHQGEPSMDRIELSTYMEFALEFGSTPGSDSFALMPRCLDLHNFLINPGTWQITGVVDWTFSGSRPLSTVVQPPAFTFDDSPRWEPVGLEMRLRYRRNLVRYRRWFMAGVRKKAWAALGKRGSEDLALLVDRGYWLYKFHHEICEHVLYSNPWSFRAIWEQQHPDDEFTIWFATARSRSPCLG</sequence>
<comment type="caution">
    <text evidence="2">The sequence shown here is derived from an EMBL/GenBank/DDBJ whole genome shotgun (WGS) entry which is preliminary data.</text>
</comment>
<organism evidence="2 3">
    <name type="scientific">Coemansia asiatica</name>
    <dbReference type="NCBI Taxonomy" id="1052880"/>
    <lineage>
        <taxon>Eukaryota</taxon>
        <taxon>Fungi</taxon>
        <taxon>Fungi incertae sedis</taxon>
        <taxon>Zoopagomycota</taxon>
        <taxon>Kickxellomycotina</taxon>
        <taxon>Kickxellomycetes</taxon>
        <taxon>Kickxellales</taxon>
        <taxon>Kickxellaceae</taxon>
        <taxon>Coemansia</taxon>
    </lineage>
</organism>
<feature type="region of interest" description="Disordered" evidence="1">
    <location>
        <begin position="28"/>
        <end position="51"/>
    </location>
</feature>
<proteinExistence type="predicted"/>
<dbReference type="Proteomes" id="UP001145021">
    <property type="component" value="Unassembled WGS sequence"/>
</dbReference>
<gene>
    <name evidence="2" type="ORF">LPJ64_003388</name>
</gene>